<reference evidence="1" key="1">
    <citation type="submission" date="2012-03" db="EMBL/GenBank/DDBJ databases">
        <title>Functional metagenomics reveals considerable lignocellulase gene clusters in the gut microbiome of a wood-feeding higher termite.</title>
        <authorList>
            <person name="Liu N."/>
        </authorList>
    </citation>
    <scope>NUCLEOTIDE SEQUENCE</scope>
</reference>
<name>A0A806K320_9BACT</name>
<evidence type="ECO:0000313" key="1">
    <source>
        <dbReference type="EMBL" id="AGS54335.1"/>
    </source>
</evidence>
<dbReference type="AlphaFoldDB" id="A0A806K320"/>
<sequence>MLAAGRGSNFEAIMQRIAAKDLDAQCLSLVTYSANCLATEIAKNTMCLFASSTAIACSLLCKATTQI</sequence>
<organism evidence="1">
    <name type="scientific">uncultured bacterium contig00190</name>
    <dbReference type="NCBI Taxonomy" id="1181604"/>
    <lineage>
        <taxon>Bacteria</taxon>
        <taxon>environmental samples</taxon>
    </lineage>
</organism>
<dbReference type="EMBL" id="JQ844290">
    <property type="protein sequence ID" value="AGS54335.1"/>
    <property type="molecule type" value="Genomic_DNA"/>
</dbReference>
<accession>A0A806K320</accession>
<proteinExistence type="predicted"/>
<protein>
    <submittedName>
        <fullName evidence="1">Uncharacterized protein</fullName>
    </submittedName>
</protein>